<dbReference type="AlphaFoldDB" id="A0A1H0AA32"/>
<dbReference type="SUPFAM" id="SSF53335">
    <property type="entry name" value="S-adenosyl-L-methionine-dependent methyltransferases"/>
    <property type="match status" value="1"/>
</dbReference>
<proteinExistence type="predicted"/>
<gene>
    <name evidence="1" type="ORF">SAMN04488053_101412</name>
</gene>
<protein>
    <submittedName>
        <fullName evidence="1">Putative SAM-dependent methyltransferase</fullName>
    </submittedName>
</protein>
<dbReference type="Proteomes" id="UP000198778">
    <property type="component" value="Unassembled WGS sequence"/>
</dbReference>
<dbReference type="InterPro" id="IPR029063">
    <property type="entry name" value="SAM-dependent_MTases_sf"/>
</dbReference>
<dbReference type="GO" id="GO:0008990">
    <property type="term" value="F:rRNA (guanine-N2-)-methyltransferase activity"/>
    <property type="evidence" value="ECO:0007669"/>
    <property type="project" value="InterPro"/>
</dbReference>
<dbReference type="EMBL" id="FNIL01000001">
    <property type="protein sequence ID" value="SDN30469.1"/>
    <property type="molecule type" value="Genomic_DNA"/>
</dbReference>
<accession>A0A1H0AA32</accession>
<dbReference type="RefSeq" id="WP_090840091.1">
    <property type="nucleotide sequence ID" value="NZ_FNIL01000001.1"/>
</dbReference>
<keyword evidence="1" id="KW-0489">Methyltransferase</keyword>
<keyword evidence="1" id="KW-0808">Transferase</keyword>
<evidence type="ECO:0000313" key="1">
    <source>
        <dbReference type="EMBL" id="SDN30469.1"/>
    </source>
</evidence>
<evidence type="ECO:0000313" key="2">
    <source>
        <dbReference type="Proteomes" id="UP000198778"/>
    </source>
</evidence>
<reference evidence="2" key="1">
    <citation type="submission" date="2016-10" db="EMBL/GenBank/DDBJ databases">
        <authorList>
            <person name="Varghese N."/>
            <person name="Submissions S."/>
        </authorList>
    </citation>
    <scope>NUCLEOTIDE SEQUENCE [LARGE SCALE GENOMIC DNA]</scope>
    <source>
        <strain evidence="2">CGMCC 1.10369</strain>
    </source>
</reference>
<name>A0A1H0AA32_9BACI</name>
<dbReference type="STRING" id="745820.SAMN04488053_101412"/>
<organism evidence="1 2">
    <name type="scientific">Alkalicoccus daliensis</name>
    <dbReference type="NCBI Taxonomy" id="745820"/>
    <lineage>
        <taxon>Bacteria</taxon>
        <taxon>Bacillati</taxon>
        <taxon>Bacillota</taxon>
        <taxon>Bacilli</taxon>
        <taxon>Bacillales</taxon>
        <taxon>Bacillaceae</taxon>
        <taxon>Alkalicoccus</taxon>
    </lineage>
</organism>
<dbReference type="Pfam" id="PF04445">
    <property type="entry name" value="SAM_MT"/>
    <property type="match status" value="1"/>
</dbReference>
<dbReference type="PANTHER" id="PTHR36112:SF1">
    <property type="entry name" value="RIBOSOMAL RNA SMALL SUBUNIT METHYLTRANSFERASE J"/>
    <property type="match status" value="1"/>
</dbReference>
<sequence length="266" mass="29767">MMTPGSFITTGVKNAEHMEEKARSLAETYGLTFIKRNKYSVKEIIKKHDGPLFVLTQDKLTYYSADNKPPLFYHPNIAAVRAKNWRNIQKDLLVEACNLKAGDKIIDGTLGLGADSLILALAGGKHTKVTSVEKNQVTAMLVREGLKSYAMPFEALQEAAKRIKVVNAEACTYLKTLDDNSVDIVYFDPMFESTLDTSSGMQTLRHYADHQGLTANLIEEAKRVALKRVVVKARHSSSIFKDFGFFRIARSNIKSVHYGYISLKEV</sequence>
<keyword evidence="2" id="KW-1185">Reference proteome</keyword>
<dbReference type="Gene3D" id="3.40.50.150">
    <property type="entry name" value="Vaccinia Virus protein VP39"/>
    <property type="match status" value="1"/>
</dbReference>
<dbReference type="PANTHER" id="PTHR36112">
    <property type="entry name" value="RIBOSOMAL RNA SMALL SUBUNIT METHYLTRANSFERASE J"/>
    <property type="match status" value="1"/>
</dbReference>
<dbReference type="OrthoDB" id="1653798at2"/>
<dbReference type="InterPro" id="IPR007536">
    <property type="entry name" value="16SrRNA_methylTrfase_J"/>
</dbReference>